<dbReference type="RefSeq" id="WP_163289976.1">
    <property type="nucleotide sequence ID" value="NZ_JAAGWY010000002.1"/>
</dbReference>
<name>A0A6L9XYR7_9MICO</name>
<dbReference type="Proteomes" id="UP000474967">
    <property type="component" value="Unassembled WGS sequence"/>
</dbReference>
<dbReference type="InterPro" id="IPR036701">
    <property type="entry name" value="RraB-like_sf"/>
</dbReference>
<feature type="domain" description="Regulator of ribonuclease activity B" evidence="1">
    <location>
        <begin position="22"/>
        <end position="114"/>
    </location>
</feature>
<accession>A0A6L9XYR7</accession>
<dbReference type="AlphaFoldDB" id="A0A6L9XYR7"/>
<sequence length="117" mass="12835">MGLFSRRAPVPSTGHSEDDELYALIAQRSDIRAPRHWVHYLYFPDESGARAACAAAVDHGWVLQRVGAPAAGEEWIVIAERRDIVVTPEAIRDARAFFGALAASIRGGEYDGWEASL</sequence>
<gene>
    <name evidence="2" type="ORF">G3T36_11905</name>
</gene>
<evidence type="ECO:0000313" key="2">
    <source>
        <dbReference type="EMBL" id="NEN06571.1"/>
    </source>
</evidence>
<protein>
    <submittedName>
        <fullName evidence="2">Ribonuclease E inhibitor RraB</fullName>
    </submittedName>
</protein>
<dbReference type="InterPro" id="IPR009671">
    <property type="entry name" value="RraB_dom"/>
</dbReference>
<proteinExistence type="predicted"/>
<dbReference type="Pfam" id="PF06877">
    <property type="entry name" value="RraB"/>
    <property type="match status" value="1"/>
</dbReference>
<dbReference type="SUPFAM" id="SSF89946">
    <property type="entry name" value="Hypothetical protein VC0424"/>
    <property type="match status" value="1"/>
</dbReference>
<evidence type="ECO:0000259" key="1">
    <source>
        <dbReference type="Pfam" id="PF06877"/>
    </source>
</evidence>
<reference evidence="2 3" key="1">
    <citation type="journal article" date="2014" name="J. Microbiol.">
        <title>Diaminobutyricibacter tongyongensis gen. nov., sp. nov. and Homoserinibacter gongjuensis gen. nov., sp. nov. belong to the family Microbacteriaceae.</title>
        <authorList>
            <person name="Kim S.J."/>
            <person name="Ahn J.H."/>
            <person name="Weon H.Y."/>
            <person name="Hamada M."/>
            <person name="Suzuki K."/>
            <person name="Kwon S.W."/>
        </authorList>
    </citation>
    <scope>NUCLEOTIDE SEQUENCE [LARGE SCALE GENOMIC DNA]</scope>
    <source>
        <strain evidence="2 3">NBRC 108724</strain>
    </source>
</reference>
<keyword evidence="3" id="KW-1185">Reference proteome</keyword>
<evidence type="ECO:0000313" key="3">
    <source>
        <dbReference type="Proteomes" id="UP000474967"/>
    </source>
</evidence>
<dbReference type="EMBL" id="JAAGWY010000002">
    <property type="protein sequence ID" value="NEN06571.1"/>
    <property type="molecule type" value="Genomic_DNA"/>
</dbReference>
<organism evidence="2 3">
    <name type="scientific">Leifsonia tongyongensis</name>
    <dbReference type="NCBI Taxonomy" id="1268043"/>
    <lineage>
        <taxon>Bacteria</taxon>
        <taxon>Bacillati</taxon>
        <taxon>Actinomycetota</taxon>
        <taxon>Actinomycetes</taxon>
        <taxon>Micrococcales</taxon>
        <taxon>Microbacteriaceae</taxon>
        <taxon>Leifsonia</taxon>
    </lineage>
</organism>
<comment type="caution">
    <text evidence="2">The sequence shown here is derived from an EMBL/GenBank/DDBJ whole genome shotgun (WGS) entry which is preliminary data.</text>
</comment>
<dbReference type="Gene3D" id="3.30.70.970">
    <property type="entry name" value="RraB-like"/>
    <property type="match status" value="1"/>
</dbReference>